<keyword evidence="3" id="KW-1185">Reference proteome</keyword>
<feature type="region of interest" description="Disordered" evidence="1">
    <location>
        <begin position="151"/>
        <end position="175"/>
    </location>
</feature>
<feature type="compositionally biased region" description="Basic residues" evidence="1">
    <location>
        <begin position="162"/>
        <end position="175"/>
    </location>
</feature>
<feature type="compositionally biased region" description="Gly residues" evidence="1">
    <location>
        <begin position="97"/>
        <end position="107"/>
    </location>
</feature>
<proteinExistence type="predicted"/>
<name>A0AAV1CLU2_OLDCO</name>
<dbReference type="AlphaFoldDB" id="A0AAV1CLU2"/>
<protein>
    <submittedName>
        <fullName evidence="2">OLC1v1031623C1</fullName>
    </submittedName>
</protein>
<gene>
    <name evidence="2" type="ORF">OLC1_LOCUS6563</name>
</gene>
<feature type="region of interest" description="Disordered" evidence="1">
    <location>
        <begin position="60"/>
        <end position="129"/>
    </location>
</feature>
<evidence type="ECO:0000313" key="2">
    <source>
        <dbReference type="EMBL" id="CAI9095634.1"/>
    </source>
</evidence>
<dbReference type="Proteomes" id="UP001161247">
    <property type="component" value="Chromosome 2"/>
</dbReference>
<accession>A0AAV1CLU2</accession>
<evidence type="ECO:0000313" key="3">
    <source>
        <dbReference type="Proteomes" id="UP001161247"/>
    </source>
</evidence>
<evidence type="ECO:0000256" key="1">
    <source>
        <dbReference type="SAM" id="MobiDB-lite"/>
    </source>
</evidence>
<dbReference type="EMBL" id="OX459119">
    <property type="protein sequence ID" value="CAI9095634.1"/>
    <property type="molecule type" value="Genomic_DNA"/>
</dbReference>
<feature type="compositionally biased region" description="Low complexity" evidence="1">
    <location>
        <begin position="108"/>
        <end position="123"/>
    </location>
</feature>
<reference evidence="2" key="1">
    <citation type="submission" date="2023-03" db="EMBL/GenBank/DDBJ databases">
        <authorList>
            <person name="Julca I."/>
        </authorList>
    </citation>
    <scope>NUCLEOTIDE SEQUENCE</scope>
</reference>
<organism evidence="2 3">
    <name type="scientific">Oldenlandia corymbosa var. corymbosa</name>
    <dbReference type="NCBI Taxonomy" id="529605"/>
    <lineage>
        <taxon>Eukaryota</taxon>
        <taxon>Viridiplantae</taxon>
        <taxon>Streptophyta</taxon>
        <taxon>Embryophyta</taxon>
        <taxon>Tracheophyta</taxon>
        <taxon>Spermatophyta</taxon>
        <taxon>Magnoliopsida</taxon>
        <taxon>eudicotyledons</taxon>
        <taxon>Gunneridae</taxon>
        <taxon>Pentapetalae</taxon>
        <taxon>asterids</taxon>
        <taxon>lamiids</taxon>
        <taxon>Gentianales</taxon>
        <taxon>Rubiaceae</taxon>
        <taxon>Rubioideae</taxon>
        <taxon>Spermacoceae</taxon>
        <taxon>Hedyotis-Oldenlandia complex</taxon>
        <taxon>Oldenlandia</taxon>
    </lineage>
</organism>
<sequence>MAKHHRSRLLEIDLNQPAAFDEEEENNGGMNIAAAVAVAPVVNPGPVGMVRDEARYLHHHHDGGISENPPKKRRTPREDVRAADSSRASKPNHGDGGDGGAEGGGGAATAADESAALGAAAEGPPGVELRKSKRLTSWPYSFADAVLLEPLHSWLPELRPTRGPRKSKKANKKSE</sequence>